<gene>
    <name evidence="2" type="ORF">HAX54_034454</name>
</gene>
<evidence type="ECO:0000256" key="1">
    <source>
        <dbReference type="SAM" id="MobiDB-lite"/>
    </source>
</evidence>
<organism evidence="2 3">
    <name type="scientific">Datura stramonium</name>
    <name type="common">Jimsonweed</name>
    <name type="synonym">Common thornapple</name>
    <dbReference type="NCBI Taxonomy" id="4076"/>
    <lineage>
        <taxon>Eukaryota</taxon>
        <taxon>Viridiplantae</taxon>
        <taxon>Streptophyta</taxon>
        <taxon>Embryophyta</taxon>
        <taxon>Tracheophyta</taxon>
        <taxon>Spermatophyta</taxon>
        <taxon>Magnoliopsida</taxon>
        <taxon>eudicotyledons</taxon>
        <taxon>Gunneridae</taxon>
        <taxon>Pentapetalae</taxon>
        <taxon>asterids</taxon>
        <taxon>lamiids</taxon>
        <taxon>Solanales</taxon>
        <taxon>Solanaceae</taxon>
        <taxon>Solanoideae</taxon>
        <taxon>Datureae</taxon>
        <taxon>Datura</taxon>
    </lineage>
</organism>
<protein>
    <submittedName>
        <fullName evidence="2">Uncharacterized protein</fullName>
    </submittedName>
</protein>
<comment type="caution">
    <text evidence="2">The sequence shown here is derived from an EMBL/GenBank/DDBJ whole genome shotgun (WGS) entry which is preliminary data.</text>
</comment>
<evidence type="ECO:0000313" key="2">
    <source>
        <dbReference type="EMBL" id="MCD9645491.1"/>
    </source>
</evidence>
<reference evidence="2 3" key="1">
    <citation type="journal article" date="2021" name="BMC Genomics">
        <title>Datura genome reveals duplications of psychoactive alkaloid biosynthetic genes and high mutation rate following tissue culture.</title>
        <authorList>
            <person name="Rajewski A."/>
            <person name="Carter-House D."/>
            <person name="Stajich J."/>
            <person name="Litt A."/>
        </authorList>
    </citation>
    <scope>NUCLEOTIDE SEQUENCE [LARGE SCALE GENOMIC DNA]</scope>
    <source>
        <strain evidence="2">AR-01</strain>
    </source>
</reference>
<proteinExistence type="predicted"/>
<dbReference type="Proteomes" id="UP000823775">
    <property type="component" value="Unassembled WGS sequence"/>
</dbReference>
<sequence>MLSSTAEGQFLAAEVPASTPTDLFKIAQMAQAHESQILKLAKAILSMIQQAIMKSMQPARNKLRGLCATVEVLQNDVIALRKDVATLIRPPPASNQIPPEQVAVTSQPKAPKSPPDDWSFL</sequence>
<feature type="region of interest" description="Disordered" evidence="1">
    <location>
        <begin position="89"/>
        <end position="121"/>
    </location>
</feature>
<accession>A0ABS8VE43</accession>
<name>A0ABS8VE43_DATST</name>
<keyword evidence="3" id="KW-1185">Reference proteome</keyword>
<dbReference type="EMBL" id="JACEIK010004449">
    <property type="protein sequence ID" value="MCD9645491.1"/>
    <property type="molecule type" value="Genomic_DNA"/>
</dbReference>
<evidence type="ECO:0000313" key="3">
    <source>
        <dbReference type="Proteomes" id="UP000823775"/>
    </source>
</evidence>
<feature type="compositionally biased region" description="Polar residues" evidence="1">
    <location>
        <begin position="94"/>
        <end position="108"/>
    </location>
</feature>